<reference evidence="1 2" key="1">
    <citation type="submission" date="2018-06" db="EMBL/GenBank/DDBJ databases">
        <authorList>
            <consortium name="Pathogen Informatics"/>
            <person name="Doyle S."/>
        </authorList>
    </citation>
    <scope>NUCLEOTIDE SEQUENCE [LARGE SCALE GENOMIC DNA]</scope>
    <source>
        <strain evidence="2">NCTC 10815</strain>
    </source>
</reference>
<evidence type="ECO:0000313" key="2">
    <source>
        <dbReference type="Proteomes" id="UP000254879"/>
    </source>
</evidence>
<gene>
    <name evidence="1" type="primary">yfkK</name>
    <name evidence="1" type="ORF">NCTC10815_00267</name>
</gene>
<name>A0A378M9K2_LISGR</name>
<dbReference type="InterPro" id="IPR009507">
    <property type="entry name" value="UPF0435"/>
</dbReference>
<evidence type="ECO:0000313" key="1">
    <source>
        <dbReference type="EMBL" id="STY43011.1"/>
    </source>
</evidence>
<dbReference type="RefSeq" id="WP_003756230.1">
    <property type="nucleotide sequence ID" value="NZ_CABKNG010000001.1"/>
</dbReference>
<sequence>MDLTNPTQENVDYMIKTITTKLKMVNAGVFENLQLENIHYDTLLDLYTLIDRKANFSPRDMQLFAEELKAIRK</sequence>
<dbReference type="Pfam" id="PF06569">
    <property type="entry name" value="DUF1128"/>
    <property type="match status" value="1"/>
</dbReference>
<organism evidence="1 2">
    <name type="scientific">Listeria grayi</name>
    <name type="common">Listeria murrayi</name>
    <dbReference type="NCBI Taxonomy" id="1641"/>
    <lineage>
        <taxon>Bacteria</taxon>
        <taxon>Bacillati</taxon>
        <taxon>Bacillota</taxon>
        <taxon>Bacilli</taxon>
        <taxon>Bacillales</taxon>
        <taxon>Listeriaceae</taxon>
        <taxon>Listeria</taxon>
    </lineage>
</organism>
<protein>
    <submittedName>
        <fullName evidence="1">Uncharacterized protein conserved in bacteria</fullName>
    </submittedName>
</protein>
<dbReference type="AlphaFoldDB" id="A0A378M9K2"/>
<dbReference type="EMBL" id="UGPG01000001">
    <property type="protein sequence ID" value="STY43011.1"/>
    <property type="molecule type" value="Genomic_DNA"/>
</dbReference>
<accession>A0A378M9K2</accession>
<proteinExistence type="predicted"/>
<dbReference type="Proteomes" id="UP000254879">
    <property type="component" value="Unassembled WGS sequence"/>
</dbReference>